<dbReference type="AlphaFoldDB" id="A0A1M7UVG6"/>
<proteinExistence type="predicted"/>
<evidence type="ECO:0000313" key="3">
    <source>
        <dbReference type="Proteomes" id="UP000184428"/>
    </source>
</evidence>
<name>A0A1M7UVG6_9ACTN</name>
<dbReference type="Proteomes" id="UP000184428">
    <property type="component" value="Unassembled WGS sequence"/>
</dbReference>
<sequence>MSRSGPLRTIREVSLTAVGARVVGHARRVLEEVAAIERAAEQTRGDARIGYTCAALGQHTTAVQRRRTPTHRPAEAPARIRNRRVSGARAWAPGGTAGRLAA</sequence>
<gene>
    <name evidence="2" type="ORF">SAMN05660350_04043</name>
</gene>
<protein>
    <submittedName>
        <fullName evidence="2">Uncharacterized protein</fullName>
    </submittedName>
</protein>
<reference evidence="2 3" key="1">
    <citation type="submission" date="2016-12" db="EMBL/GenBank/DDBJ databases">
        <authorList>
            <person name="Song W.-J."/>
            <person name="Kurnit D.M."/>
        </authorList>
    </citation>
    <scope>NUCLEOTIDE SEQUENCE [LARGE SCALE GENOMIC DNA]</scope>
    <source>
        <strain evidence="2 3">DSM 43162</strain>
    </source>
</reference>
<feature type="region of interest" description="Disordered" evidence="1">
    <location>
        <begin position="60"/>
        <end position="102"/>
    </location>
</feature>
<evidence type="ECO:0000313" key="2">
    <source>
        <dbReference type="EMBL" id="SHN86959.1"/>
    </source>
</evidence>
<organism evidence="2 3">
    <name type="scientific">Geodermatophilus obscurus</name>
    <dbReference type="NCBI Taxonomy" id="1861"/>
    <lineage>
        <taxon>Bacteria</taxon>
        <taxon>Bacillati</taxon>
        <taxon>Actinomycetota</taxon>
        <taxon>Actinomycetes</taxon>
        <taxon>Geodermatophilales</taxon>
        <taxon>Geodermatophilaceae</taxon>
        <taxon>Geodermatophilus</taxon>
    </lineage>
</organism>
<evidence type="ECO:0000256" key="1">
    <source>
        <dbReference type="SAM" id="MobiDB-lite"/>
    </source>
</evidence>
<accession>A0A1M7UVG6</accession>
<dbReference type="EMBL" id="FRDM01000032">
    <property type="protein sequence ID" value="SHN86959.1"/>
    <property type="molecule type" value="Genomic_DNA"/>
</dbReference>